<comment type="similarity">
    <text evidence="4 5">Belongs to the Ycf48 family.</text>
</comment>
<name>A0A5B8NPZ4_9CHRO</name>
<evidence type="ECO:0000256" key="5">
    <source>
        <dbReference type="PIRNR" id="PIRNR017875"/>
    </source>
</evidence>
<protein>
    <recommendedName>
        <fullName evidence="4">Photosystem II assembly lipoprotein Ycf48</fullName>
    </recommendedName>
</protein>
<evidence type="ECO:0000256" key="3">
    <source>
        <dbReference type="ARBA" id="ARBA00023276"/>
    </source>
</evidence>
<feature type="chain" id="PRO_5023287854" description="Photosystem II assembly lipoprotein Ycf48" evidence="6">
    <location>
        <begin position="26"/>
        <end position="336"/>
    </location>
</feature>
<feature type="signal peptide" evidence="6">
    <location>
        <begin position="1"/>
        <end position="25"/>
    </location>
</feature>
<keyword evidence="9" id="KW-1185">Reference proteome</keyword>
<proteinExistence type="inferred from homology"/>
<evidence type="ECO:0000256" key="1">
    <source>
        <dbReference type="ARBA" id="ARBA00022531"/>
    </source>
</evidence>
<evidence type="ECO:0000256" key="4">
    <source>
        <dbReference type="HAMAP-Rule" id="MF_01348"/>
    </source>
</evidence>
<dbReference type="InterPro" id="IPR028203">
    <property type="entry name" value="PSII_CF48-like_dom"/>
</dbReference>
<dbReference type="AlphaFoldDB" id="A0A5B8NPZ4"/>
<dbReference type="OrthoDB" id="9813892at2"/>
<dbReference type="GO" id="GO:0009523">
    <property type="term" value="C:photosystem II"/>
    <property type="evidence" value="ECO:0007669"/>
    <property type="project" value="UniProtKB-KW"/>
</dbReference>
<dbReference type="NCBIfam" id="NF010237">
    <property type="entry name" value="PRK13684.1"/>
    <property type="match status" value="1"/>
</dbReference>
<evidence type="ECO:0000256" key="2">
    <source>
        <dbReference type="ARBA" id="ARBA00022729"/>
    </source>
</evidence>
<dbReference type="Proteomes" id="UP000318453">
    <property type="component" value="Chromosome"/>
</dbReference>
<dbReference type="InterPro" id="IPR015943">
    <property type="entry name" value="WD40/YVTN_repeat-like_dom_sf"/>
</dbReference>
<evidence type="ECO:0000256" key="6">
    <source>
        <dbReference type="SAM" id="SignalP"/>
    </source>
</evidence>
<dbReference type="PANTHER" id="PTHR47199">
    <property type="entry name" value="PHOTOSYSTEM II STABILITY/ASSEMBLY FACTOR HCF136, CHLOROPLASTIC"/>
    <property type="match status" value="1"/>
</dbReference>
<gene>
    <name evidence="4" type="primary">ycf48</name>
    <name evidence="8" type="ORF">FRE64_14795</name>
</gene>
<comment type="domain">
    <text evidence="4">A 7-bladed beta-propeller torus, about 55 by 55 Angstroms, with a depth of about 25 Angstroms and a central pore.</text>
</comment>
<evidence type="ECO:0000313" key="8">
    <source>
        <dbReference type="EMBL" id="QDZ41098.1"/>
    </source>
</evidence>
<comment type="function">
    <text evidence="4">A factor required for optimal assembly of photosystem II (PSII), acting in the early stages of PSII assembly. Also plays a role in replacement of photodamaged D1 (psbA). Assists YidC in synthesis of chlorophyll-binding proteins.</text>
</comment>
<organism evidence="8 9">
    <name type="scientific">Euhalothece natronophila Z-M001</name>
    <dbReference type="NCBI Taxonomy" id="522448"/>
    <lineage>
        <taxon>Bacteria</taxon>
        <taxon>Bacillati</taxon>
        <taxon>Cyanobacteriota</taxon>
        <taxon>Cyanophyceae</taxon>
        <taxon>Oscillatoriophycideae</taxon>
        <taxon>Chroococcales</taxon>
        <taxon>Halothecacae</taxon>
        <taxon>Halothece cluster</taxon>
        <taxon>Euhalothece</taxon>
    </lineage>
</organism>
<dbReference type="InterPro" id="IPR016705">
    <property type="entry name" value="Ycf48/Hcf136"/>
</dbReference>
<keyword evidence="2 4" id="KW-0732">Signal</keyword>
<dbReference type="GO" id="GO:0031977">
    <property type="term" value="C:thylakoid lumen"/>
    <property type="evidence" value="ECO:0007669"/>
    <property type="project" value="UniProtKB-UniRule"/>
</dbReference>
<sequence>MSRLLKLFKQIALLVAIALFTFGCSDVPSTESNPWQVLSNIPTEESLLDIGFTGNPDHGWMVGNKATLLETYDGGDTWEAKELQLEEGDKVDLLSVSFYGEEGWIVGEPSILLHTNDGGKDWSRIALSKKLPGEPYSITALGENTAEMTTDVGAIYKTTDGGKNWEALVEEAVGVSRNISRSEDGKYVAVSARGNFYSTWTPGDKAWQPHERNTSRRVQNMGFTPDGRVWLLARGGQIQFTESEDFESWLEPEYPEFSASWGLLDIGYRNEDELWVAGGGGNLLCRSQSEGIWKKDRAVEEVPGNFYEVKFMNPEKGFILGDRGTVLKYKPSADAA</sequence>
<reference evidence="8" key="1">
    <citation type="submission" date="2019-08" db="EMBL/GenBank/DDBJ databases">
        <title>Carotenoids and Carotenoid Binding Proteins in the Halophilic Cyanobacterium Euhalothece sp. ZM00.</title>
        <authorList>
            <person name="Cho S.M."/>
            <person name="Song J.Y."/>
            <person name="Park Y.-I."/>
        </authorList>
    </citation>
    <scope>NUCLEOTIDE SEQUENCE [LARGE SCALE GENOMIC DNA]</scope>
    <source>
        <strain evidence="8">Z-M001</strain>
    </source>
</reference>
<dbReference type="GO" id="GO:0031676">
    <property type="term" value="C:plasma membrane-derived thylakoid membrane"/>
    <property type="evidence" value="ECO:0007669"/>
    <property type="project" value="UniProtKB-SubCell"/>
</dbReference>
<dbReference type="PIRSF" id="PIRSF017875">
    <property type="entry name" value="PSII_HCF136"/>
    <property type="match status" value="1"/>
</dbReference>
<dbReference type="HAMAP" id="MF_01348">
    <property type="entry name" value="Ycf48"/>
    <property type="match status" value="1"/>
</dbReference>
<comment type="subunit">
    <text evidence="4">Part of early PSII assembly complexes which includes D1 (psbA) and PsbI; not found in mature PSII. Binds to the lumenal side of PSII complexes. Interacts with YidC.</text>
</comment>
<dbReference type="PANTHER" id="PTHR47199:SF2">
    <property type="entry name" value="PHOTOSYSTEM II STABILITY_ASSEMBLY FACTOR HCF136, CHLOROPLASTIC"/>
    <property type="match status" value="1"/>
</dbReference>
<comment type="subcellular location">
    <subcellularLocation>
        <location evidence="4">Cellular thylakoid membrane</location>
        <topology evidence="4">Lipid-anchor</topology>
        <orientation evidence="4">Lumenal side</orientation>
    </subcellularLocation>
    <text evidence="4">Associated with a PSII precusor complex on the lumenal side of the thylakoid membrane.</text>
</comment>
<dbReference type="PROSITE" id="PS51257">
    <property type="entry name" value="PROKAR_LIPOPROTEIN"/>
    <property type="match status" value="1"/>
</dbReference>
<feature type="domain" description="Photosynthesis system II assembly factor Ycf48/Hcf136-like" evidence="7">
    <location>
        <begin position="28"/>
        <end position="329"/>
    </location>
</feature>
<dbReference type="GO" id="GO:0015979">
    <property type="term" value="P:photosynthesis"/>
    <property type="evidence" value="ECO:0007669"/>
    <property type="project" value="UniProtKB-KW"/>
</dbReference>
<evidence type="ECO:0000259" key="7">
    <source>
        <dbReference type="Pfam" id="PF14870"/>
    </source>
</evidence>
<dbReference type="KEGG" id="enn:FRE64_14795"/>
<dbReference type="Gene3D" id="2.130.10.10">
    <property type="entry name" value="YVTN repeat-like/Quinoprotein amine dehydrogenase"/>
    <property type="match status" value="1"/>
</dbReference>
<dbReference type="Pfam" id="PF14870">
    <property type="entry name" value="PSII_BNR"/>
    <property type="match status" value="1"/>
</dbReference>
<evidence type="ECO:0000313" key="9">
    <source>
        <dbReference type="Proteomes" id="UP000318453"/>
    </source>
</evidence>
<keyword evidence="4" id="KW-0793">Thylakoid</keyword>
<keyword evidence="1 4" id="KW-0602">Photosynthesis</keyword>
<accession>A0A5B8NPZ4</accession>
<dbReference type="SUPFAM" id="SSF110296">
    <property type="entry name" value="Oligoxyloglucan reducing end-specific cellobiohydrolase"/>
    <property type="match status" value="1"/>
</dbReference>
<dbReference type="RefSeq" id="WP_146296934.1">
    <property type="nucleotide sequence ID" value="NZ_CP042326.1"/>
</dbReference>
<dbReference type="EMBL" id="CP042326">
    <property type="protein sequence ID" value="QDZ41098.1"/>
    <property type="molecule type" value="Genomic_DNA"/>
</dbReference>
<keyword evidence="3 4" id="KW-0604">Photosystem II</keyword>